<reference evidence="1" key="1">
    <citation type="journal article" date="2020" name="Stud. Mycol.">
        <title>101 Dothideomycetes genomes: a test case for predicting lifestyles and emergence of pathogens.</title>
        <authorList>
            <person name="Haridas S."/>
            <person name="Albert R."/>
            <person name="Binder M."/>
            <person name="Bloem J."/>
            <person name="Labutti K."/>
            <person name="Salamov A."/>
            <person name="Andreopoulos B."/>
            <person name="Baker S."/>
            <person name="Barry K."/>
            <person name="Bills G."/>
            <person name="Bluhm B."/>
            <person name="Cannon C."/>
            <person name="Castanera R."/>
            <person name="Culley D."/>
            <person name="Daum C."/>
            <person name="Ezra D."/>
            <person name="Gonzalez J."/>
            <person name="Henrissat B."/>
            <person name="Kuo A."/>
            <person name="Liang C."/>
            <person name="Lipzen A."/>
            <person name="Lutzoni F."/>
            <person name="Magnuson J."/>
            <person name="Mondo S."/>
            <person name="Nolan M."/>
            <person name="Ohm R."/>
            <person name="Pangilinan J."/>
            <person name="Park H.-J."/>
            <person name="Ramirez L."/>
            <person name="Alfaro M."/>
            <person name="Sun H."/>
            <person name="Tritt A."/>
            <person name="Yoshinaga Y."/>
            <person name="Zwiers L.-H."/>
            <person name="Turgeon B."/>
            <person name="Goodwin S."/>
            <person name="Spatafora J."/>
            <person name="Crous P."/>
            <person name="Grigoriev I."/>
        </authorList>
    </citation>
    <scope>NUCLEOTIDE SEQUENCE</scope>
    <source>
        <strain evidence="1">ATCC 200398</strain>
    </source>
</reference>
<gene>
    <name evidence="1" type="ORF">BDR25DRAFT_352467</name>
</gene>
<organism evidence="1 2">
    <name type="scientific">Lindgomyces ingoldianus</name>
    <dbReference type="NCBI Taxonomy" id="673940"/>
    <lineage>
        <taxon>Eukaryota</taxon>
        <taxon>Fungi</taxon>
        <taxon>Dikarya</taxon>
        <taxon>Ascomycota</taxon>
        <taxon>Pezizomycotina</taxon>
        <taxon>Dothideomycetes</taxon>
        <taxon>Pleosporomycetidae</taxon>
        <taxon>Pleosporales</taxon>
        <taxon>Lindgomycetaceae</taxon>
        <taxon>Lindgomyces</taxon>
    </lineage>
</organism>
<evidence type="ECO:0000313" key="2">
    <source>
        <dbReference type="Proteomes" id="UP000799755"/>
    </source>
</evidence>
<name>A0ACB6R3W3_9PLEO</name>
<proteinExistence type="predicted"/>
<comment type="caution">
    <text evidence="1">The sequence shown here is derived from an EMBL/GenBank/DDBJ whole genome shotgun (WGS) entry which is preliminary data.</text>
</comment>
<dbReference type="EMBL" id="MU003499">
    <property type="protein sequence ID" value="KAF2474004.1"/>
    <property type="molecule type" value="Genomic_DNA"/>
</dbReference>
<keyword evidence="2" id="KW-1185">Reference proteome</keyword>
<accession>A0ACB6R3W3</accession>
<sequence>MVRAGECNTTCCHDHGSTTSTKYLVIEDSNSGAMNHDAKSAPRMRRKQPLRAERPTAIAKETPQHDTLPHSPLIFASLKDLELRSASPIRRGAIIRALKRFSIHTTAPGESLKRMLVLVCTCRYKRPVKDEVPISPGRPTLILTFPTMYKCRSLQILNAGAACVMRSQRDMMFAFVLTDSPFLFRDAEAQAVCKSNASQRHQQATNLETKSAGKASVCEPPPISPHHVFTDCRRLMDDHSSTNTNIALFLFSTIDNLVAANQPDLSYNQFTSSKFLPIVISRFSICGVGIQASEVGAPEDCGVTLPIPGLVVLAIYSDELVHCSNMQKLGNAENVEGRSGGYVTAAEPSVAVRGVTQRNMLFPGFTFGEEGRGSVNEDARCENDTSSDKPPTHVATQLTSKVGRDYETGLDLPYSPNIHSLVLQLRYEWQTRQRVMRLRTWTLSDPSRRQVSREQLAGCGQRGKENIGCMADWEVLCSSAPLPSFLSTPSQRLNYTNTFNTYMSTPPTSPAKPNNILELAGQDPTHDLKHALQASMNYGRVVSTSEVLINEIKGPRELQFLVRGRRDGRREPDSDVVPKVPSTRIGFVPMYIYLPAYLPAFALRAEASMPTYTHPHSFLVCRDPQCRIVTHYHICPRAPNSINSARLSPTQVQPSTWQHIQLSTNNILQTFHQTFS</sequence>
<protein>
    <submittedName>
        <fullName evidence="1">Uncharacterized protein</fullName>
    </submittedName>
</protein>
<evidence type="ECO:0000313" key="1">
    <source>
        <dbReference type="EMBL" id="KAF2474004.1"/>
    </source>
</evidence>
<dbReference type="Proteomes" id="UP000799755">
    <property type="component" value="Unassembled WGS sequence"/>
</dbReference>